<dbReference type="GO" id="GO:0032259">
    <property type="term" value="P:methylation"/>
    <property type="evidence" value="ECO:0007669"/>
    <property type="project" value="UniProtKB-KW"/>
</dbReference>
<dbReference type="EMBL" id="CP029332">
    <property type="protein sequence ID" value="AXO22942.1"/>
    <property type="molecule type" value="Genomic_DNA"/>
</dbReference>
<evidence type="ECO:0000313" key="3">
    <source>
        <dbReference type="Proteomes" id="UP000218842"/>
    </source>
</evidence>
<dbReference type="EMBL" id="LBGZ01000098">
    <property type="protein sequence ID" value="PBJ34418.1"/>
    <property type="molecule type" value="Genomic_DNA"/>
</dbReference>
<dbReference type="InterPro" id="IPR029063">
    <property type="entry name" value="SAM-dependent_MTases_sf"/>
</dbReference>
<dbReference type="InterPro" id="IPR030807">
    <property type="entry name" value="Methyltran_NanM"/>
</dbReference>
<dbReference type="AlphaFoldDB" id="A0A2A3L8X5"/>
<keyword evidence="2" id="KW-0808">Transferase</keyword>
<reference evidence="2 3" key="1">
    <citation type="journal article" date="2017" name="Genome Biol. Evol.">
        <title>Population Structure and Local Adaptation of MAC Lung Disease Agent Mycobacterium avium subsp. hominissuis.</title>
        <authorList>
            <person name="Yano H."/>
            <person name="Iwamoto T."/>
            <person name="Nishiuchi Y."/>
            <person name="Nakajima C."/>
            <person name="Starkova D.A."/>
            <person name="Mokrousov I."/>
            <person name="Narvskaya O."/>
            <person name="Yoshida S."/>
            <person name="Arikawa K."/>
            <person name="Nakanishi N."/>
            <person name="Osaki K."/>
            <person name="Nakagawa I."/>
            <person name="Ato M."/>
            <person name="Suzuki Y."/>
            <person name="Maruyama F."/>
        </authorList>
    </citation>
    <scope>NUCLEOTIDE SEQUENCE [LARGE SCALE GENOMIC DNA]</scope>
    <source>
        <strain evidence="2 3">OCU466</strain>
    </source>
</reference>
<accession>A0A2A3L8X5</accession>
<reference evidence="1 4" key="2">
    <citation type="submission" date="2018-05" db="EMBL/GenBank/DDBJ databases">
        <title>Sequencing and annotation of Mycobacterium avium strain 109 (MAC109).</title>
        <authorList>
            <person name="Matern W.M."/>
            <person name="Bader J.S."/>
            <person name="Karakousis P.C."/>
        </authorList>
    </citation>
    <scope>NUCLEOTIDE SEQUENCE [LARGE SCALE GENOMIC DNA]</scope>
    <source>
        <strain evidence="1 4">MAC109</strain>
    </source>
</reference>
<proteinExistence type="predicted"/>
<gene>
    <name evidence="1" type="ORF">DFS55_10310</name>
    <name evidence="2" type="ORF">XV03_11870</name>
</gene>
<dbReference type="GO" id="GO:0008168">
    <property type="term" value="F:methyltransferase activity"/>
    <property type="evidence" value="ECO:0007669"/>
    <property type="project" value="UniProtKB-KW"/>
</dbReference>
<dbReference type="Proteomes" id="UP000259236">
    <property type="component" value="Chromosome"/>
</dbReference>
<dbReference type="Proteomes" id="UP000218842">
    <property type="component" value="Unassembled WGS sequence"/>
</dbReference>
<evidence type="ECO:0000313" key="4">
    <source>
        <dbReference type="Proteomes" id="UP000259236"/>
    </source>
</evidence>
<evidence type="ECO:0000313" key="1">
    <source>
        <dbReference type="EMBL" id="AXO22942.1"/>
    </source>
</evidence>
<dbReference type="SUPFAM" id="SSF53335">
    <property type="entry name" value="S-adenosyl-L-methionine-dependent methyltransferases"/>
    <property type="match status" value="1"/>
</dbReference>
<organism evidence="2 3">
    <name type="scientific">Mycobacterium avium subsp. hominissuis</name>
    <dbReference type="NCBI Taxonomy" id="439334"/>
    <lineage>
        <taxon>Bacteria</taxon>
        <taxon>Bacillati</taxon>
        <taxon>Actinomycetota</taxon>
        <taxon>Actinomycetes</taxon>
        <taxon>Mycobacteriales</taxon>
        <taxon>Mycobacteriaceae</taxon>
        <taxon>Mycobacterium</taxon>
        <taxon>Mycobacterium avium complex (MAC)</taxon>
    </lineage>
</organism>
<name>A0A2A3L8X5_MYCAV</name>
<dbReference type="NCBIfam" id="TIGR04371">
    <property type="entry name" value="methyltran_NanM"/>
    <property type="match status" value="1"/>
</dbReference>
<dbReference type="RefSeq" id="WP_080671405.1">
    <property type="nucleotide sequence ID" value="NZ_BDMW01000074.1"/>
</dbReference>
<sequence>MTKPNFNQLVDNAKIAIAEAHISSLQYLHKRRLRRNELAVAHGESKISDDLIDRISRWYSSEATENLGESMWVGINQQKRDVHEALLVGGEALRNILLDPGSTNFFLGFDNLFKHRIKGAQLSPNRQREYLMRQLIGLAESIGTFRLYHPECGPKAEFPPTDADEILDGIEQQIGVALDFPNPFPDELGLKTRRGIAAYRAIHAVYQAWQLYSLSRIWGNRILEIGAGMGRTAYYASKMGLRPYTIIDIPMTSAAQAAFLGQALGPERVSLPCEGNDDRAVRLLNPGNLSDVGPVDIVLNADSLTEMDKDVAQGYADYVAANATVFLSINHEANPHRVRDLKFEGMVCVSRSPHWMRTGYVEELYVRV</sequence>
<keyword evidence="2" id="KW-0489">Methyltransferase</keyword>
<evidence type="ECO:0000313" key="2">
    <source>
        <dbReference type="EMBL" id="PBJ34418.1"/>
    </source>
</evidence>
<dbReference type="GeneID" id="91489724"/>
<protein>
    <submittedName>
        <fullName evidence="2">Putative sugar O-methyltransferase</fullName>
    </submittedName>
</protein>